<dbReference type="Gene3D" id="2.160.20.10">
    <property type="entry name" value="Single-stranded right-handed beta-helix, Pectin lyase-like"/>
    <property type="match status" value="1"/>
</dbReference>
<dbReference type="OrthoDB" id="159063at2"/>
<dbReference type="Proteomes" id="UP000280791">
    <property type="component" value="Unassembled WGS sequence"/>
</dbReference>
<sequence length="422" mass="46711">MKRIVLLWMLFLLWPGIGYAESLQQTIDALPDGSELVLEPVVYHEEVSITKPLRIIGSPGTIFRVDGESPAISIENTQDVQMRNVDIEQGDTAVLIKSSENITIEEIEVSEAEQAVEVHDSKTLTFRELLVEGPAGHYSAKGNGVALYNSEDIQVSDSAIRHMRDGIYAEKTTNLQTSGNRIENSRYGVHLMYSRQADLSGNVLSENVAGVMLMMTEDSRIQENTIHEHTSPNASGLVLYEAQNIQVTGNVINANALGLSLQKVKNSQIENNKFYGNQIGMEFIRSAENNTRGNEFTGNIVQLRSDALGGMLAGNYYDDASLLDLDEDGYGDTPYTALQSYGQWMVREPAYQYFIEAPAVVLLNEMDRQMNSMESAVLMDSKPLAKPPSEATGNPPMSLWRLFLGAMLLAFGGWIWKKESVA</sequence>
<dbReference type="AlphaFoldDB" id="A0A497YSP2"/>
<evidence type="ECO:0000313" key="6">
    <source>
        <dbReference type="Proteomes" id="UP000280791"/>
    </source>
</evidence>
<gene>
    <name evidence="5" type="ORF">DFR62_1517</name>
</gene>
<keyword evidence="2" id="KW-0677">Repeat</keyword>
<dbReference type="PANTHER" id="PTHR22990:SF15">
    <property type="entry name" value="F-BOX ONLY PROTEIN 10"/>
    <property type="match status" value="1"/>
</dbReference>
<evidence type="ECO:0000259" key="4">
    <source>
        <dbReference type="Pfam" id="PF05048"/>
    </source>
</evidence>
<dbReference type="InterPro" id="IPR011050">
    <property type="entry name" value="Pectin_lyase_fold/virulence"/>
</dbReference>
<dbReference type="InterPro" id="IPR006626">
    <property type="entry name" value="PbH1"/>
</dbReference>
<name>A0A497YSP2_9BACL</name>
<dbReference type="NCBIfam" id="TIGR03804">
    <property type="entry name" value="para_beta_helix"/>
    <property type="match status" value="1"/>
</dbReference>
<proteinExistence type="predicted"/>
<accession>A0A497YSP2</accession>
<evidence type="ECO:0000256" key="2">
    <source>
        <dbReference type="ARBA" id="ARBA00022737"/>
    </source>
</evidence>
<organism evidence="5 6">
    <name type="scientific">Planococcus citreus</name>
    <dbReference type="NCBI Taxonomy" id="1373"/>
    <lineage>
        <taxon>Bacteria</taxon>
        <taxon>Bacillati</taxon>
        <taxon>Bacillota</taxon>
        <taxon>Bacilli</taxon>
        <taxon>Bacillales</taxon>
        <taxon>Caryophanaceae</taxon>
        <taxon>Planococcus</taxon>
    </lineage>
</organism>
<evidence type="ECO:0000256" key="1">
    <source>
        <dbReference type="ARBA" id="ARBA00004906"/>
    </source>
</evidence>
<comment type="caution">
    <text evidence="5">The sequence shown here is derived from an EMBL/GenBank/DDBJ whole genome shotgun (WGS) entry which is preliminary data.</text>
</comment>
<dbReference type="RefSeq" id="WP_121299172.1">
    <property type="nucleotide sequence ID" value="NZ_QBEW01000027.1"/>
</dbReference>
<reference evidence="5 6" key="1">
    <citation type="submission" date="2018-10" db="EMBL/GenBank/DDBJ databases">
        <title>Genomic Encyclopedia of Type Strains, Phase IV (KMG-IV): sequencing the most valuable type-strain genomes for metagenomic binning, comparative biology and taxonomic classification.</title>
        <authorList>
            <person name="Goeker M."/>
        </authorList>
    </citation>
    <scope>NUCLEOTIDE SEQUENCE [LARGE SCALE GENOMIC DNA]</scope>
    <source>
        <strain evidence="5 6">DSM 20549</strain>
    </source>
</reference>
<keyword evidence="6" id="KW-1185">Reference proteome</keyword>
<dbReference type="InterPro" id="IPR007742">
    <property type="entry name" value="NosD_dom"/>
</dbReference>
<dbReference type="InterPro" id="IPR012334">
    <property type="entry name" value="Pectin_lyas_fold"/>
</dbReference>
<evidence type="ECO:0000256" key="3">
    <source>
        <dbReference type="ARBA" id="ARBA00022786"/>
    </source>
</evidence>
<feature type="domain" description="Periplasmic copper-binding protein NosD beta helix" evidence="4">
    <location>
        <begin position="136"/>
        <end position="316"/>
    </location>
</feature>
<protein>
    <submittedName>
        <fullName evidence="5">Nitrous oxidase accessory protein</fullName>
    </submittedName>
</protein>
<dbReference type="PANTHER" id="PTHR22990">
    <property type="entry name" value="F-BOX ONLY PROTEIN"/>
    <property type="match status" value="1"/>
</dbReference>
<dbReference type="InterPro" id="IPR022441">
    <property type="entry name" value="Para_beta_helix_rpt-2"/>
</dbReference>
<comment type="pathway">
    <text evidence="1">Protein modification; protein ubiquitination.</text>
</comment>
<evidence type="ECO:0000313" key="5">
    <source>
        <dbReference type="EMBL" id="RLJ91353.1"/>
    </source>
</evidence>
<dbReference type="Pfam" id="PF05048">
    <property type="entry name" value="NosD"/>
    <property type="match status" value="1"/>
</dbReference>
<dbReference type="InterPro" id="IPR051550">
    <property type="entry name" value="SCF-Subunits/Alg-Epimerases"/>
</dbReference>
<keyword evidence="3" id="KW-0833">Ubl conjugation pathway</keyword>
<dbReference type="EMBL" id="RCCP01000001">
    <property type="protein sequence ID" value="RLJ91353.1"/>
    <property type="molecule type" value="Genomic_DNA"/>
</dbReference>
<dbReference type="SUPFAM" id="SSF51126">
    <property type="entry name" value="Pectin lyase-like"/>
    <property type="match status" value="1"/>
</dbReference>
<dbReference type="SMART" id="SM00710">
    <property type="entry name" value="PbH1"/>
    <property type="match status" value="8"/>
</dbReference>